<dbReference type="GO" id="GO:0043022">
    <property type="term" value="F:ribosome binding"/>
    <property type="evidence" value="ECO:0007669"/>
    <property type="project" value="TreeGrafter"/>
</dbReference>
<dbReference type="GO" id="GO:0015031">
    <property type="term" value="P:protein transport"/>
    <property type="evidence" value="ECO:0007669"/>
    <property type="project" value="InterPro"/>
</dbReference>
<dbReference type="PIRSF" id="PIRSF003095">
    <property type="entry name" value="Trigger_factor"/>
    <property type="match status" value="1"/>
</dbReference>
<dbReference type="PANTHER" id="PTHR30560:SF3">
    <property type="entry name" value="TRIGGER FACTOR-LIKE PROTEIN TIG, CHLOROPLASTIC"/>
    <property type="match status" value="1"/>
</dbReference>
<feature type="domain" description="Trigger factor C-terminal" evidence="11">
    <location>
        <begin position="302"/>
        <end position="449"/>
    </location>
</feature>
<dbReference type="Gene3D" id="3.30.70.1050">
    <property type="entry name" value="Trigger factor ribosome-binding domain"/>
    <property type="match status" value="1"/>
</dbReference>
<keyword evidence="7" id="KW-0143">Chaperone</keyword>
<name>A0A6N6M9Q4_9FLAO</name>
<dbReference type="AlphaFoldDB" id="A0A6N6M9Q4"/>
<evidence type="ECO:0000256" key="5">
    <source>
        <dbReference type="ARBA" id="ARBA00016902"/>
    </source>
</evidence>
<evidence type="ECO:0000313" key="12">
    <source>
        <dbReference type="EMBL" id="KAB1063796.1"/>
    </source>
</evidence>
<dbReference type="Gene3D" id="1.10.3120.10">
    <property type="entry name" value="Trigger factor, C-terminal domain"/>
    <property type="match status" value="1"/>
</dbReference>
<keyword evidence="6" id="KW-0697">Rotamase</keyword>
<dbReference type="GO" id="GO:0051083">
    <property type="term" value="P:'de novo' cotranslational protein folding"/>
    <property type="evidence" value="ECO:0007669"/>
    <property type="project" value="TreeGrafter"/>
</dbReference>
<comment type="similarity">
    <text evidence="3">Belongs to the FKBP-type PPIase family. Tig subfamily.</text>
</comment>
<dbReference type="InterPro" id="IPR027304">
    <property type="entry name" value="Trigger_fact/SurA_dom_sf"/>
</dbReference>
<comment type="catalytic activity">
    <reaction evidence="1">
        <text>[protein]-peptidylproline (omega=180) = [protein]-peptidylproline (omega=0)</text>
        <dbReference type="Rhea" id="RHEA:16237"/>
        <dbReference type="Rhea" id="RHEA-COMP:10747"/>
        <dbReference type="Rhea" id="RHEA-COMP:10748"/>
        <dbReference type="ChEBI" id="CHEBI:83833"/>
        <dbReference type="ChEBI" id="CHEBI:83834"/>
        <dbReference type="EC" id="5.2.1.8"/>
    </reaction>
</comment>
<evidence type="ECO:0000313" key="13">
    <source>
        <dbReference type="Proteomes" id="UP000435357"/>
    </source>
</evidence>
<gene>
    <name evidence="12" type="primary">tig</name>
    <name evidence="12" type="ORF">F3059_09515</name>
</gene>
<evidence type="ECO:0000256" key="3">
    <source>
        <dbReference type="ARBA" id="ARBA00005464"/>
    </source>
</evidence>
<proteinExistence type="inferred from homology"/>
<dbReference type="Proteomes" id="UP000435357">
    <property type="component" value="Unassembled WGS sequence"/>
</dbReference>
<dbReference type="Pfam" id="PF05697">
    <property type="entry name" value="Trigger_N"/>
    <property type="match status" value="1"/>
</dbReference>
<comment type="subcellular location">
    <subcellularLocation>
        <location evidence="2">Cytoplasm</location>
    </subcellularLocation>
</comment>
<feature type="domain" description="Trigger factor ribosome-binding bacterial" evidence="10">
    <location>
        <begin position="23"/>
        <end position="170"/>
    </location>
</feature>
<dbReference type="SUPFAM" id="SSF109998">
    <property type="entry name" value="Triger factor/SurA peptide-binding domain-like"/>
    <property type="match status" value="1"/>
</dbReference>
<dbReference type="InterPro" id="IPR008880">
    <property type="entry name" value="Trigger_fac_C"/>
</dbReference>
<evidence type="ECO:0000256" key="7">
    <source>
        <dbReference type="ARBA" id="ARBA00023186"/>
    </source>
</evidence>
<sequence>MSFSLNSLLLPTQILKDKLIDIMEVTHNLQDELNGTISIKLAKDDYREKVESILKDYRKKAQMPGFRPGKVPMGMVKKMYGKAVMAEEVNKILSEKLNKYIEEKELKVLGNPLPKEDDSIEFDPVKYPELNFEFEIGLAPDFKLKMSEKDKFTKYKVKIDDKLIDKYIADLQKRYGKVSEVEKAGEEDMLHGKFVELDEEGNVKEGGIENQGTITLEFIDDEKLKKQLTGKKVGDSFKVDPAKVSKGEQDMSQMLGVEPHEAAQIKSEFQFTVEKVYHMNSAEVNQDLFDQVFGEGEVKSEDDFREKVKGELEKMFERDADNLLQKNINDELIDRHEMEFPDTFLKKWIKEANEKPISEEQIEQEYPDYAKQLKWQLIRNKIAEEHKIEVKEEELIEFTKDLVKQQMAQYGIPEPEEEMVMQSAMKVLQDENQLRQVNDNLYAQKLFDLFKDTFKIKDKEVDFDEFVKLATGKPAKKGILSNLTNMFS</sequence>
<dbReference type="GO" id="GO:0043335">
    <property type="term" value="P:protein unfolding"/>
    <property type="evidence" value="ECO:0007669"/>
    <property type="project" value="TreeGrafter"/>
</dbReference>
<evidence type="ECO:0000256" key="2">
    <source>
        <dbReference type="ARBA" id="ARBA00004496"/>
    </source>
</evidence>
<dbReference type="OrthoDB" id="9767721at2"/>
<dbReference type="Pfam" id="PF05698">
    <property type="entry name" value="Trigger_C"/>
    <property type="match status" value="1"/>
</dbReference>
<dbReference type="InterPro" id="IPR036611">
    <property type="entry name" value="Trigger_fac_ribosome-bd_sf"/>
</dbReference>
<keyword evidence="8 12" id="KW-0413">Isomerase</keyword>
<dbReference type="InterPro" id="IPR008881">
    <property type="entry name" value="Trigger_fac_ribosome-bd_bac"/>
</dbReference>
<dbReference type="EC" id="5.2.1.8" evidence="4"/>
<organism evidence="12 13">
    <name type="scientific">Salibacter halophilus</name>
    <dbReference type="NCBI Taxonomy" id="1803916"/>
    <lineage>
        <taxon>Bacteria</taxon>
        <taxon>Pseudomonadati</taxon>
        <taxon>Bacteroidota</taxon>
        <taxon>Flavobacteriia</taxon>
        <taxon>Flavobacteriales</taxon>
        <taxon>Salibacteraceae</taxon>
        <taxon>Salibacter</taxon>
    </lineage>
</organism>
<evidence type="ECO:0000256" key="8">
    <source>
        <dbReference type="ARBA" id="ARBA00023235"/>
    </source>
</evidence>
<evidence type="ECO:0000259" key="11">
    <source>
        <dbReference type="Pfam" id="PF05698"/>
    </source>
</evidence>
<dbReference type="GO" id="GO:0044183">
    <property type="term" value="F:protein folding chaperone"/>
    <property type="evidence" value="ECO:0007669"/>
    <property type="project" value="TreeGrafter"/>
</dbReference>
<dbReference type="NCBIfam" id="TIGR00115">
    <property type="entry name" value="tig"/>
    <property type="match status" value="1"/>
</dbReference>
<evidence type="ECO:0000256" key="6">
    <source>
        <dbReference type="ARBA" id="ARBA00023110"/>
    </source>
</evidence>
<keyword evidence="13" id="KW-1185">Reference proteome</keyword>
<dbReference type="PANTHER" id="PTHR30560">
    <property type="entry name" value="TRIGGER FACTOR CHAPERONE AND PEPTIDYL-PROLYL CIS/TRANS ISOMERASE"/>
    <property type="match status" value="1"/>
</dbReference>
<comment type="caution">
    <text evidence="12">The sequence shown here is derived from an EMBL/GenBank/DDBJ whole genome shotgun (WGS) entry which is preliminary data.</text>
</comment>
<dbReference type="InterPro" id="IPR005215">
    <property type="entry name" value="Trig_fac"/>
</dbReference>
<evidence type="ECO:0000256" key="1">
    <source>
        <dbReference type="ARBA" id="ARBA00000971"/>
    </source>
</evidence>
<dbReference type="InterPro" id="IPR037041">
    <property type="entry name" value="Trigger_fac_C_sf"/>
</dbReference>
<reference evidence="12 13" key="1">
    <citation type="submission" date="2019-09" db="EMBL/GenBank/DDBJ databases">
        <title>Genomes of Cryomorphaceae.</title>
        <authorList>
            <person name="Bowman J.P."/>
        </authorList>
    </citation>
    <scope>NUCLEOTIDE SEQUENCE [LARGE SCALE GENOMIC DNA]</scope>
    <source>
        <strain evidence="12 13">KCTC 52047</strain>
    </source>
</reference>
<evidence type="ECO:0000256" key="9">
    <source>
        <dbReference type="ARBA" id="ARBA00029986"/>
    </source>
</evidence>
<evidence type="ECO:0000256" key="4">
    <source>
        <dbReference type="ARBA" id="ARBA00013194"/>
    </source>
</evidence>
<dbReference type="GO" id="GO:0003755">
    <property type="term" value="F:peptidyl-prolyl cis-trans isomerase activity"/>
    <property type="evidence" value="ECO:0007669"/>
    <property type="project" value="UniProtKB-KW"/>
</dbReference>
<evidence type="ECO:0000259" key="10">
    <source>
        <dbReference type="Pfam" id="PF05697"/>
    </source>
</evidence>
<dbReference type="GO" id="GO:0005737">
    <property type="term" value="C:cytoplasm"/>
    <property type="evidence" value="ECO:0007669"/>
    <property type="project" value="UniProtKB-SubCell"/>
</dbReference>
<dbReference type="EMBL" id="WACR01000007">
    <property type="protein sequence ID" value="KAB1063796.1"/>
    <property type="molecule type" value="Genomic_DNA"/>
</dbReference>
<protein>
    <recommendedName>
        <fullName evidence="5">Trigger factor</fullName>
        <ecNumber evidence="4">5.2.1.8</ecNumber>
    </recommendedName>
    <alternativeName>
        <fullName evidence="9">PPIase</fullName>
    </alternativeName>
</protein>
<dbReference type="SUPFAM" id="SSF102735">
    <property type="entry name" value="Trigger factor ribosome-binding domain"/>
    <property type="match status" value="1"/>
</dbReference>
<accession>A0A6N6M9Q4</accession>